<evidence type="ECO:0000313" key="1">
    <source>
        <dbReference type="EMBL" id="KAI3666797.1"/>
    </source>
</evidence>
<gene>
    <name evidence="1" type="ORF">L6452_41834</name>
</gene>
<name>A0ACB8XHQ8_ARCLA</name>
<accession>A0ACB8XHQ8</accession>
<protein>
    <submittedName>
        <fullName evidence="1">Uncharacterized protein</fullName>
    </submittedName>
</protein>
<evidence type="ECO:0000313" key="2">
    <source>
        <dbReference type="Proteomes" id="UP001055879"/>
    </source>
</evidence>
<comment type="caution">
    <text evidence="1">The sequence shown here is derived from an EMBL/GenBank/DDBJ whole genome shotgun (WGS) entry which is preliminary data.</text>
</comment>
<reference evidence="1 2" key="2">
    <citation type="journal article" date="2022" name="Mol. Ecol. Resour.">
        <title>The genomes of chicory, endive, great burdock and yacon provide insights into Asteraceae paleo-polyploidization history and plant inulin production.</title>
        <authorList>
            <person name="Fan W."/>
            <person name="Wang S."/>
            <person name="Wang H."/>
            <person name="Wang A."/>
            <person name="Jiang F."/>
            <person name="Liu H."/>
            <person name="Zhao H."/>
            <person name="Xu D."/>
            <person name="Zhang Y."/>
        </authorList>
    </citation>
    <scope>NUCLEOTIDE SEQUENCE [LARGE SCALE GENOMIC DNA]</scope>
    <source>
        <strain evidence="2">cv. Niubang</strain>
    </source>
</reference>
<organism evidence="1 2">
    <name type="scientific">Arctium lappa</name>
    <name type="common">Greater burdock</name>
    <name type="synonym">Lappa major</name>
    <dbReference type="NCBI Taxonomy" id="4217"/>
    <lineage>
        <taxon>Eukaryota</taxon>
        <taxon>Viridiplantae</taxon>
        <taxon>Streptophyta</taxon>
        <taxon>Embryophyta</taxon>
        <taxon>Tracheophyta</taxon>
        <taxon>Spermatophyta</taxon>
        <taxon>Magnoliopsida</taxon>
        <taxon>eudicotyledons</taxon>
        <taxon>Gunneridae</taxon>
        <taxon>Pentapetalae</taxon>
        <taxon>asterids</taxon>
        <taxon>campanulids</taxon>
        <taxon>Asterales</taxon>
        <taxon>Asteraceae</taxon>
        <taxon>Carduoideae</taxon>
        <taxon>Cardueae</taxon>
        <taxon>Arctiinae</taxon>
        <taxon>Arctium</taxon>
    </lineage>
</organism>
<dbReference type="EMBL" id="CM042063">
    <property type="protein sequence ID" value="KAI3666797.1"/>
    <property type="molecule type" value="Genomic_DNA"/>
</dbReference>
<dbReference type="Proteomes" id="UP001055879">
    <property type="component" value="Linkage Group LG17"/>
</dbReference>
<sequence>MSTKEFYFLPYLKWIVVILAFLLAFCLPAWNIPRDNRRLERDRLKDADEREVDDEVRIQNGEVRNRQMTIEMHNASASETASFTASFHQHLRDGPVLVSGYPSGYSKQEGKLQAEMQG</sequence>
<reference evidence="2" key="1">
    <citation type="journal article" date="2022" name="Mol. Ecol. Resour.">
        <title>The genomes of chicory, endive, great burdock and yacon provide insights into Asteraceae palaeo-polyploidization history and plant inulin production.</title>
        <authorList>
            <person name="Fan W."/>
            <person name="Wang S."/>
            <person name="Wang H."/>
            <person name="Wang A."/>
            <person name="Jiang F."/>
            <person name="Liu H."/>
            <person name="Zhao H."/>
            <person name="Xu D."/>
            <person name="Zhang Y."/>
        </authorList>
    </citation>
    <scope>NUCLEOTIDE SEQUENCE [LARGE SCALE GENOMIC DNA]</scope>
    <source>
        <strain evidence="2">cv. Niubang</strain>
    </source>
</reference>
<keyword evidence="2" id="KW-1185">Reference proteome</keyword>
<proteinExistence type="predicted"/>